<evidence type="ECO:0000256" key="4">
    <source>
        <dbReference type="ARBA" id="ARBA00022840"/>
    </source>
</evidence>
<dbReference type="InterPro" id="IPR027417">
    <property type="entry name" value="P-loop_NTPase"/>
</dbReference>
<dbReference type="Gene3D" id="3.40.50.300">
    <property type="entry name" value="P-loop containing nucleotide triphosphate hydrolases"/>
    <property type="match status" value="2"/>
</dbReference>
<dbReference type="CDD" id="cd00268">
    <property type="entry name" value="DEADc"/>
    <property type="match status" value="1"/>
</dbReference>
<proteinExistence type="predicted"/>
<keyword evidence="3 8" id="KW-0347">Helicase</keyword>
<evidence type="ECO:0000313" key="8">
    <source>
        <dbReference type="EMBL" id="GCF93950.1"/>
    </source>
</evidence>
<dbReference type="PANTHER" id="PTHR47963:SF7">
    <property type="entry name" value="ATP-DEPENDENT RNA HELICASE YFML-RELATED"/>
    <property type="match status" value="1"/>
</dbReference>
<dbReference type="SMART" id="SM00487">
    <property type="entry name" value="DEXDc"/>
    <property type="match status" value="1"/>
</dbReference>
<reference evidence="9" key="1">
    <citation type="submission" date="2019-02" db="EMBL/GenBank/DDBJ databases">
        <title>Draft genome sequence of Enterococcus sp. Gos25-1.</title>
        <authorList>
            <person name="Tanaka N."/>
            <person name="Shiwa Y."/>
            <person name="Fujita N."/>
        </authorList>
    </citation>
    <scope>NUCLEOTIDE SEQUENCE [LARGE SCALE GENOMIC DNA]</scope>
    <source>
        <strain evidence="9">Gos25-1</strain>
    </source>
</reference>
<evidence type="ECO:0000256" key="5">
    <source>
        <dbReference type="SAM" id="MobiDB-lite"/>
    </source>
</evidence>
<dbReference type="SMART" id="SM00490">
    <property type="entry name" value="HELICc"/>
    <property type="match status" value="1"/>
</dbReference>
<dbReference type="InterPro" id="IPR014001">
    <property type="entry name" value="Helicase_ATP-bd"/>
</dbReference>
<dbReference type="GO" id="GO:0005840">
    <property type="term" value="C:ribosome"/>
    <property type="evidence" value="ECO:0007669"/>
    <property type="project" value="TreeGrafter"/>
</dbReference>
<dbReference type="PROSITE" id="PS51192">
    <property type="entry name" value="HELICASE_ATP_BIND_1"/>
    <property type="match status" value="1"/>
</dbReference>
<feature type="region of interest" description="Disordered" evidence="5">
    <location>
        <begin position="371"/>
        <end position="392"/>
    </location>
</feature>
<dbReference type="InterPro" id="IPR044742">
    <property type="entry name" value="DEAD/DEAH_RhlB"/>
</dbReference>
<keyword evidence="2" id="KW-0378">Hydrolase</keyword>
<evidence type="ECO:0000259" key="6">
    <source>
        <dbReference type="PROSITE" id="PS51192"/>
    </source>
</evidence>
<dbReference type="CDD" id="cd18787">
    <property type="entry name" value="SF2_C_DEAD"/>
    <property type="match status" value="1"/>
</dbReference>
<evidence type="ECO:0000256" key="2">
    <source>
        <dbReference type="ARBA" id="ARBA00022801"/>
    </source>
</evidence>
<evidence type="ECO:0000313" key="9">
    <source>
        <dbReference type="Proteomes" id="UP000290567"/>
    </source>
</evidence>
<dbReference type="Proteomes" id="UP000290567">
    <property type="component" value="Unassembled WGS sequence"/>
</dbReference>
<dbReference type="InterPro" id="IPR001650">
    <property type="entry name" value="Helicase_C-like"/>
</dbReference>
<dbReference type="Pfam" id="PF00270">
    <property type="entry name" value="DEAD"/>
    <property type="match status" value="1"/>
</dbReference>
<dbReference type="EMBL" id="BJCC01000014">
    <property type="protein sequence ID" value="GCF93950.1"/>
    <property type="molecule type" value="Genomic_DNA"/>
</dbReference>
<feature type="compositionally biased region" description="Basic residues" evidence="5">
    <location>
        <begin position="379"/>
        <end position="392"/>
    </location>
</feature>
<feature type="domain" description="Helicase ATP-binding" evidence="6">
    <location>
        <begin position="30"/>
        <end position="199"/>
    </location>
</feature>
<dbReference type="GO" id="GO:0009409">
    <property type="term" value="P:response to cold"/>
    <property type="evidence" value="ECO:0007669"/>
    <property type="project" value="TreeGrafter"/>
</dbReference>
<dbReference type="PANTHER" id="PTHR47963">
    <property type="entry name" value="DEAD-BOX ATP-DEPENDENT RNA HELICASE 47, MITOCHONDRIAL"/>
    <property type="match status" value="1"/>
</dbReference>
<evidence type="ECO:0000259" key="7">
    <source>
        <dbReference type="PROSITE" id="PS51194"/>
    </source>
</evidence>
<dbReference type="GO" id="GO:0016787">
    <property type="term" value="F:hydrolase activity"/>
    <property type="evidence" value="ECO:0007669"/>
    <property type="project" value="UniProtKB-KW"/>
</dbReference>
<feature type="domain" description="Helicase C-terminal" evidence="7">
    <location>
        <begin position="209"/>
        <end position="368"/>
    </location>
</feature>
<dbReference type="GO" id="GO:0005524">
    <property type="term" value="F:ATP binding"/>
    <property type="evidence" value="ECO:0007669"/>
    <property type="project" value="UniProtKB-KW"/>
</dbReference>
<keyword evidence="1" id="KW-0547">Nucleotide-binding</keyword>
<dbReference type="SUPFAM" id="SSF52540">
    <property type="entry name" value="P-loop containing nucleoside triphosphate hydrolases"/>
    <property type="match status" value="1"/>
</dbReference>
<dbReference type="PROSITE" id="PS51194">
    <property type="entry name" value="HELICASE_CTER"/>
    <property type="match status" value="1"/>
</dbReference>
<dbReference type="GO" id="GO:0033592">
    <property type="term" value="F:RNA strand annealing activity"/>
    <property type="evidence" value="ECO:0007669"/>
    <property type="project" value="TreeGrafter"/>
</dbReference>
<gene>
    <name evidence="8" type="ORF">NRIC_18410</name>
</gene>
<dbReference type="Pfam" id="PF00271">
    <property type="entry name" value="Helicase_C"/>
    <property type="match status" value="1"/>
</dbReference>
<protein>
    <submittedName>
        <fullName evidence="8">DEAD/DEAH box helicase</fullName>
    </submittedName>
</protein>
<keyword evidence="4" id="KW-0067">ATP-binding</keyword>
<keyword evidence="9" id="KW-1185">Reference proteome</keyword>
<dbReference type="InterPro" id="IPR011545">
    <property type="entry name" value="DEAD/DEAH_box_helicase_dom"/>
</dbReference>
<sequence length="392" mass="43971">MNNYELAPFLQANWEKNHFSEPSLIQEKVFPEIQAKKNVVGIAPTGSGKTLAYLIPLLNQAIAGQANQLLILTSSQELAMQVVEVARQWTGGSDLKVQPLIGGASIKRQQEGLKKRPELLIGTPGRVLELVTSKKLKVHQLQTIVFDEIDQLIQGQNLTLIQRILKAIPKETQRLYFSATADRVLEELQHLDAQLVVADVSETDQSQGTVRHFYLETTERKKVDMMRRLLNMPIFWGIFFFNQVADLGAAEEKLLYHQLPVAGLASDQSKLSRKQAIEGFKKHRLLGLLTTDIASRGLDIPALPFVINVDFPLTAESYLHRAGRVGRMGNEGTVISMLASHEIKEAKRIAKKLQIALTPIYLHGGELTTEEPIKLTEKPKKKKTKSRGNRRR</sequence>
<dbReference type="AlphaFoldDB" id="A0A4P5P7Y1"/>
<dbReference type="RefSeq" id="WP_146622391.1">
    <property type="nucleotide sequence ID" value="NZ_BJCC01000014.1"/>
</dbReference>
<dbReference type="GO" id="GO:0003724">
    <property type="term" value="F:RNA helicase activity"/>
    <property type="evidence" value="ECO:0007669"/>
    <property type="project" value="TreeGrafter"/>
</dbReference>
<dbReference type="InterPro" id="IPR050547">
    <property type="entry name" value="DEAD_box_RNA_helicases"/>
</dbReference>
<evidence type="ECO:0000256" key="3">
    <source>
        <dbReference type="ARBA" id="ARBA00022806"/>
    </source>
</evidence>
<organism evidence="8 9">
    <name type="scientific">Enterococcus florum</name>
    <dbReference type="NCBI Taxonomy" id="2480627"/>
    <lineage>
        <taxon>Bacteria</taxon>
        <taxon>Bacillati</taxon>
        <taxon>Bacillota</taxon>
        <taxon>Bacilli</taxon>
        <taxon>Lactobacillales</taxon>
        <taxon>Enterococcaceae</taxon>
        <taxon>Enterococcus</taxon>
    </lineage>
</organism>
<dbReference type="GO" id="GO:0005829">
    <property type="term" value="C:cytosol"/>
    <property type="evidence" value="ECO:0007669"/>
    <property type="project" value="TreeGrafter"/>
</dbReference>
<accession>A0A4P5P7Y1</accession>
<name>A0A4P5P7Y1_9ENTE</name>
<comment type="caution">
    <text evidence="8">The sequence shown here is derived from an EMBL/GenBank/DDBJ whole genome shotgun (WGS) entry which is preliminary data.</text>
</comment>
<evidence type="ECO:0000256" key="1">
    <source>
        <dbReference type="ARBA" id="ARBA00022741"/>
    </source>
</evidence>
<dbReference type="OrthoDB" id="9805696at2"/>